<evidence type="ECO:0000256" key="1">
    <source>
        <dbReference type="SAM" id="MobiDB-lite"/>
    </source>
</evidence>
<dbReference type="Proteomes" id="UP000664132">
    <property type="component" value="Unassembled WGS sequence"/>
</dbReference>
<sequence length="82" mass="9016">MSATQTILCRNRTCNIIIGSRPARNSPGVEAFENIIKDIRGMELCSGCKKKEDEDKARKAREQASKRGSGAGEKRERCEGCA</sequence>
<feature type="compositionally biased region" description="Basic and acidic residues" evidence="1">
    <location>
        <begin position="72"/>
        <end position="82"/>
    </location>
</feature>
<dbReference type="EMBL" id="JAFJYH010000341">
    <property type="protein sequence ID" value="KAG4412977.1"/>
    <property type="molecule type" value="Genomic_DNA"/>
</dbReference>
<protein>
    <submittedName>
        <fullName evidence="2">Uncharacterized protein</fullName>
    </submittedName>
</protein>
<evidence type="ECO:0000313" key="2">
    <source>
        <dbReference type="EMBL" id="KAG4412977.1"/>
    </source>
</evidence>
<feature type="compositionally biased region" description="Basic and acidic residues" evidence="1">
    <location>
        <begin position="49"/>
        <end position="65"/>
    </location>
</feature>
<comment type="caution">
    <text evidence="2">The sequence shown here is derived from an EMBL/GenBank/DDBJ whole genome shotgun (WGS) entry which is preliminary data.</text>
</comment>
<accession>A0A8H7W2R1</accession>
<dbReference type="AlphaFoldDB" id="A0A8H7W2R1"/>
<organism evidence="2 3">
    <name type="scientific">Cadophora malorum</name>
    <dbReference type="NCBI Taxonomy" id="108018"/>
    <lineage>
        <taxon>Eukaryota</taxon>
        <taxon>Fungi</taxon>
        <taxon>Dikarya</taxon>
        <taxon>Ascomycota</taxon>
        <taxon>Pezizomycotina</taxon>
        <taxon>Leotiomycetes</taxon>
        <taxon>Helotiales</taxon>
        <taxon>Ploettnerulaceae</taxon>
        <taxon>Cadophora</taxon>
    </lineage>
</organism>
<name>A0A8H7W2R1_9HELO</name>
<proteinExistence type="predicted"/>
<evidence type="ECO:0000313" key="3">
    <source>
        <dbReference type="Proteomes" id="UP000664132"/>
    </source>
</evidence>
<reference evidence="2" key="1">
    <citation type="submission" date="2021-02" db="EMBL/GenBank/DDBJ databases">
        <title>Genome sequence Cadophora malorum strain M34.</title>
        <authorList>
            <person name="Stefanovic E."/>
            <person name="Vu D."/>
            <person name="Scully C."/>
            <person name="Dijksterhuis J."/>
            <person name="Roader J."/>
            <person name="Houbraken J."/>
        </authorList>
    </citation>
    <scope>NUCLEOTIDE SEQUENCE</scope>
    <source>
        <strain evidence="2">M34</strain>
    </source>
</reference>
<feature type="region of interest" description="Disordered" evidence="1">
    <location>
        <begin position="49"/>
        <end position="82"/>
    </location>
</feature>
<keyword evidence="3" id="KW-1185">Reference proteome</keyword>
<gene>
    <name evidence="2" type="ORF">IFR04_013898</name>
</gene>